<proteinExistence type="inferred from homology"/>
<gene>
    <name evidence="4" type="ORF">SAMN05444164_5683</name>
</gene>
<dbReference type="PANTHER" id="PTHR10204:SF34">
    <property type="entry name" value="NAD(P)H DEHYDROGENASE [QUINONE] 1 ISOFORM 1"/>
    <property type="match status" value="1"/>
</dbReference>
<dbReference type="GO" id="GO:0003955">
    <property type="term" value="F:NAD(P)H dehydrogenase (quinone) activity"/>
    <property type="evidence" value="ECO:0007669"/>
    <property type="project" value="TreeGrafter"/>
</dbReference>
<dbReference type="EMBL" id="FNTH01000001">
    <property type="protein sequence ID" value="SED75100.1"/>
    <property type="molecule type" value="Genomic_DNA"/>
</dbReference>
<dbReference type="Gene3D" id="3.40.50.360">
    <property type="match status" value="1"/>
</dbReference>
<evidence type="ECO:0000313" key="5">
    <source>
        <dbReference type="Proteomes" id="UP000198992"/>
    </source>
</evidence>
<dbReference type="Proteomes" id="UP000198992">
    <property type="component" value="Unassembled WGS sequence"/>
</dbReference>
<dbReference type="Pfam" id="PF02525">
    <property type="entry name" value="Flavodoxin_2"/>
    <property type="match status" value="1"/>
</dbReference>
<keyword evidence="2" id="KW-0560">Oxidoreductase</keyword>
<reference evidence="4 5" key="1">
    <citation type="submission" date="2016-10" db="EMBL/GenBank/DDBJ databases">
        <authorList>
            <person name="de Groot N.N."/>
        </authorList>
    </citation>
    <scope>NUCLEOTIDE SEQUENCE [LARGE SCALE GENOMIC DNA]</scope>
    <source>
        <strain evidence="4 5">MT12</strain>
    </source>
</reference>
<dbReference type="GO" id="GO:0005829">
    <property type="term" value="C:cytosol"/>
    <property type="evidence" value="ECO:0007669"/>
    <property type="project" value="TreeGrafter"/>
</dbReference>
<evidence type="ECO:0000256" key="1">
    <source>
        <dbReference type="ARBA" id="ARBA00006252"/>
    </source>
</evidence>
<evidence type="ECO:0000313" key="4">
    <source>
        <dbReference type="EMBL" id="SED75100.1"/>
    </source>
</evidence>
<accession>A0A1H5D8R2</accession>
<evidence type="ECO:0000256" key="2">
    <source>
        <dbReference type="ARBA" id="ARBA00023002"/>
    </source>
</evidence>
<dbReference type="PANTHER" id="PTHR10204">
    <property type="entry name" value="NAD P H OXIDOREDUCTASE-RELATED"/>
    <property type="match status" value="1"/>
</dbReference>
<evidence type="ECO:0000259" key="3">
    <source>
        <dbReference type="Pfam" id="PF02525"/>
    </source>
</evidence>
<name>A0A1H5D8R2_9BRAD</name>
<dbReference type="SUPFAM" id="SSF52218">
    <property type="entry name" value="Flavoproteins"/>
    <property type="match status" value="1"/>
</dbReference>
<sequence>MLPGRDMRVLYVYCHPLADSFHAAIRGEALAGLAEAGHAVDLLDLYAEGFDPILTAERRRDYHDPVRNRHNNQAYADRLMAADAIVVQFPTWSFGPPAMLKGWFDRMFGPGIALDLSDPARARPMLHHIRRISGIATYGRPRWQAIAMADPPRKLIKRYLPWFTGAKATTRYHALYHMNIATPAKRAHFLAKVRHEMRRF</sequence>
<organism evidence="4 5">
    <name type="scientific">Bradyrhizobium erythrophlei</name>
    <dbReference type="NCBI Taxonomy" id="1437360"/>
    <lineage>
        <taxon>Bacteria</taxon>
        <taxon>Pseudomonadati</taxon>
        <taxon>Pseudomonadota</taxon>
        <taxon>Alphaproteobacteria</taxon>
        <taxon>Hyphomicrobiales</taxon>
        <taxon>Nitrobacteraceae</taxon>
        <taxon>Bradyrhizobium</taxon>
    </lineage>
</organism>
<dbReference type="InterPro" id="IPR003680">
    <property type="entry name" value="Flavodoxin_fold"/>
</dbReference>
<feature type="domain" description="Flavodoxin-like fold" evidence="3">
    <location>
        <begin position="7"/>
        <end position="179"/>
    </location>
</feature>
<dbReference type="InterPro" id="IPR029039">
    <property type="entry name" value="Flavoprotein-like_sf"/>
</dbReference>
<comment type="similarity">
    <text evidence="1">Belongs to the NAD(P)H dehydrogenase (quinone) family.</text>
</comment>
<dbReference type="AlphaFoldDB" id="A0A1H5D8R2"/>
<dbReference type="InterPro" id="IPR051545">
    <property type="entry name" value="NAD(P)H_dehydrogenase_qn"/>
</dbReference>
<protein>
    <submittedName>
        <fullName evidence="4">Putative NADPH-quinone reductase (Modulator of drug activity B)</fullName>
    </submittedName>
</protein>